<feature type="transmembrane region" description="Helical" evidence="1">
    <location>
        <begin position="1163"/>
        <end position="1183"/>
    </location>
</feature>
<dbReference type="SUPFAM" id="SSF82866">
    <property type="entry name" value="Multidrug efflux transporter AcrB transmembrane domain"/>
    <property type="match status" value="2"/>
</dbReference>
<dbReference type="InterPro" id="IPR001036">
    <property type="entry name" value="Acrflvin-R"/>
</dbReference>
<dbReference type="SUPFAM" id="SSF82693">
    <property type="entry name" value="Multidrug efflux transporter AcrB pore domain, PN1, PN2, PC1 and PC2 subdomains"/>
    <property type="match status" value="2"/>
</dbReference>
<accession>A0A6I6JTX9</accession>
<dbReference type="PRINTS" id="PR00702">
    <property type="entry name" value="ACRIFLAVINRP"/>
</dbReference>
<evidence type="ECO:0000256" key="1">
    <source>
        <dbReference type="SAM" id="Phobius"/>
    </source>
</evidence>
<dbReference type="RefSeq" id="WP_158866836.1">
    <property type="nucleotide sequence ID" value="NZ_CP046401.1"/>
</dbReference>
<feature type="transmembrane region" description="Helical" evidence="1">
    <location>
        <begin position="1122"/>
        <end position="1143"/>
    </location>
</feature>
<dbReference type="InterPro" id="IPR027463">
    <property type="entry name" value="AcrB_DN_DC_subdom"/>
</dbReference>
<evidence type="ECO:0000313" key="3">
    <source>
        <dbReference type="Proteomes" id="UP000428260"/>
    </source>
</evidence>
<feature type="transmembrane region" description="Helical" evidence="1">
    <location>
        <begin position="665"/>
        <end position="685"/>
    </location>
</feature>
<feature type="transmembrane region" description="Helical" evidence="1">
    <location>
        <begin position="366"/>
        <end position="383"/>
    </location>
</feature>
<dbReference type="Pfam" id="PF00873">
    <property type="entry name" value="ACR_tran"/>
    <property type="match status" value="3"/>
</dbReference>
<evidence type="ECO:0000313" key="2">
    <source>
        <dbReference type="EMBL" id="QGY44510.1"/>
    </source>
</evidence>
<dbReference type="SUPFAM" id="SSF82714">
    <property type="entry name" value="Multidrug efflux transporter AcrB TolC docking domain, DN and DC subdomains"/>
    <property type="match status" value="2"/>
</dbReference>
<dbReference type="Gene3D" id="3.30.70.1320">
    <property type="entry name" value="Multidrug efflux transporter AcrB pore domain like"/>
    <property type="match status" value="1"/>
</dbReference>
<feature type="transmembrane region" description="Helical" evidence="1">
    <location>
        <begin position="534"/>
        <end position="564"/>
    </location>
</feature>
<dbReference type="Gene3D" id="3.30.2090.10">
    <property type="entry name" value="Multidrug efflux transporter AcrB TolC docking domain, DN and DC subdomains"/>
    <property type="match status" value="2"/>
</dbReference>
<keyword evidence="3" id="KW-1185">Reference proteome</keyword>
<feature type="transmembrane region" description="Helical" evidence="1">
    <location>
        <begin position="1096"/>
        <end position="1115"/>
    </location>
</feature>
<feature type="transmembrane region" description="Helical" evidence="1">
    <location>
        <begin position="500"/>
        <end position="522"/>
    </location>
</feature>
<dbReference type="PANTHER" id="PTHR32063:SF19">
    <property type="entry name" value="CATION EFFLUX SYSTEM PROTEIN CUSA"/>
    <property type="match status" value="1"/>
</dbReference>
<dbReference type="Proteomes" id="UP000428260">
    <property type="component" value="Chromosome"/>
</dbReference>
<feature type="transmembrane region" description="Helical" evidence="1">
    <location>
        <begin position="1248"/>
        <end position="1274"/>
    </location>
</feature>
<keyword evidence="1" id="KW-0812">Transmembrane</keyword>
<sequence length="1287" mass="142800">MLNKIIRFFLENKLVTTLVLILFVSWGIITSPFGWDTGVLPKDPVPVDAIPDIGENQQIVFTQWMGRSPQDIEDQISYPLTTYLLGIPGVKSIRSSSIFGFSSIYIIFNEDIEFYWSRSRILEKLNSLPSGLLPEGVQPSLGPDATALGQVYWYTIEGRDKDGNPTGGWDLHEIRTVQDFFVKYSLNAAEGVSEVASIGGFVQEYQIDVNPDALKAYNIPLHKVMLAVQKSNRDVGAKTIEINQAEYLVRGLGYIKNVEDIEKAVVAVEDNVPVRIKDIGVVSLGPSTRRGALDKDGAEVVGGVVVARYGANPLEVINNVKAKIADIAPGLPSEVLPNGVESQLTIVPFYDRSGLIYETLGTLEEALSLEVLIVILVVIIMVYNLRASLLISSLLPIAVLMVFIAMRYFGVDANIVALSGIAIAIGTMVDLGVILSENIIKHTKEASPGQKLITTIYNGSAEVSTAILTAVSTTIVSFIPVFTMQAAEGKLFIPLAFTKTFALIAALIVSLFIMPALAHWFFGARINSQAIRKWVNIILIPFGIILLIFGQIWGGMMILAFGLAGTLKEVQGRQKEDLSLAADNQSWKNRFQKAGSWLLEYIEIVIVLIGVTWLLAKYWLPLGPTKSLVMNVVFVAILLTIILGAFILLEYFYKKILTWCLDHKAAFLSIPAFLIIVGITIWMGFNSLFGFLARGFDKVGWNIRTTEVWSTLTHEFPGIGKEFMPSLDEGSFLLMPTSMPHSGVDYNRQVLGQLDMLISNIPEVELTVGKLGRVESALDPAPISMYENVINYKPEFMLDERGHRVRFKTDSKDRFILASGDTLSNEKALEKGIIREDLIPNERGNYFRNWREDIKSPDDIWDEIVRVSKIPGVTSAPKLQPIETRLVMLQTGMRAPMGIKVYGPDLTTIEEFGLQLEDILKTVPSVKAQAVFADRIVGKPYMLINIDRDKISRYGLNVEDVQQTIETAVGGMKITSTVEGRERFPVRVRYPRELRDDPESLGKIFIQTPTGAQIPLSQIVNIEYQRGPQAIKSEETFLVGYVLFDKNDGFSEVTVVDDARNAIQRRIDAGDLEVPAGVSYKFSGSYENQVRAEKRLSIVVPLVLGIVFLILYFQFKSVSTSLMVFSGIAMAFSGGFMMLWLYGQSWFVDFSIFGTNIRELFQMQTINLSVAVWVGFIALFGIATDDGVLMGTYLDQSFTRNRTDSRKGIRAAVVEAGQRRIKPAVMTSATTIIALLPILTSTGRGADIMIPMAIPAFGGMIFAAITYFIVPVLYSYREERKLKKNQS</sequence>
<organism evidence="2 3">
    <name type="scientific">Maribellus comscasis</name>
    <dbReference type="NCBI Taxonomy" id="2681766"/>
    <lineage>
        <taxon>Bacteria</taxon>
        <taxon>Pseudomonadati</taxon>
        <taxon>Bacteroidota</taxon>
        <taxon>Bacteroidia</taxon>
        <taxon>Marinilabiliales</taxon>
        <taxon>Prolixibacteraceae</taxon>
        <taxon>Maribellus</taxon>
    </lineage>
</organism>
<feature type="transmembrane region" description="Helical" evidence="1">
    <location>
        <begin position="628"/>
        <end position="653"/>
    </location>
</feature>
<gene>
    <name evidence="2" type="ORF">GM418_12820</name>
</gene>
<dbReference type="EMBL" id="CP046401">
    <property type="protein sequence ID" value="QGY44510.1"/>
    <property type="molecule type" value="Genomic_DNA"/>
</dbReference>
<feature type="transmembrane region" description="Helical" evidence="1">
    <location>
        <begin position="415"/>
        <end position="435"/>
    </location>
</feature>
<proteinExistence type="predicted"/>
<dbReference type="Gene3D" id="3.30.70.1440">
    <property type="entry name" value="Multidrug efflux transporter AcrB pore domain"/>
    <property type="match status" value="1"/>
</dbReference>
<dbReference type="KEGG" id="mcos:GM418_12820"/>
<dbReference type="GO" id="GO:0042910">
    <property type="term" value="F:xenobiotic transmembrane transporter activity"/>
    <property type="evidence" value="ECO:0007669"/>
    <property type="project" value="TreeGrafter"/>
</dbReference>
<protein>
    <submittedName>
        <fullName evidence="2">Cation transporter</fullName>
    </submittedName>
</protein>
<keyword evidence="1" id="KW-1133">Transmembrane helix</keyword>
<name>A0A6I6JTX9_9BACT</name>
<feature type="transmembrane region" description="Helical" evidence="1">
    <location>
        <begin position="390"/>
        <end position="409"/>
    </location>
</feature>
<dbReference type="Gene3D" id="1.20.1640.10">
    <property type="entry name" value="Multidrug efflux transporter AcrB transmembrane domain"/>
    <property type="match status" value="2"/>
</dbReference>
<reference evidence="2 3" key="1">
    <citation type="submission" date="2019-11" db="EMBL/GenBank/DDBJ databases">
        <authorList>
            <person name="Zheng R.K."/>
            <person name="Sun C.M."/>
        </authorList>
    </citation>
    <scope>NUCLEOTIDE SEQUENCE [LARGE SCALE GENOMIC DNA]</scope>
    <source>
        <strain evidence="2 3">WC007</strain>
    </source>
</reference>
<dbReference type="PANTHER" id="PTHR32063">
    <property type="match status" value="1"/>
</dbReference>
<keyword evidence="1" id="KW-0472">Membrane</keyword>
<dbReference type="GO" id="GO:0005886">
    <property type="term" value="C:plasma membrane"/>
    <property type="evidence" value="ECO:0007669"/>
    <property type="project" value="TreeGrafter"/>
</dbReference>
<dbReference type="Gene3D" id="3.30.70.1430">
    <property type="entry name" value="Multidrug efflux transporter AcrB pore domain"/>
    <property type="match status" value="2"/>
</dbReference>
<feature type="transmembrane region" description="Helical" evidence="1">
    <location>
        <begin position="597"/>
        <end position="616"/>
    </location>
</feature>